<evidence type="ECO:0000313" key="9">
    <source>
        <dbReference type="EMBL" id="KZF24304.1"/>
    </source>
</evidence>
<sequence>MAAEKSQQYGGVMRRNRDKQPYLLKYRSSKLFILSTICMAVFTDIFLYGIIVPVIPFALSERASVAEKDIQKWVSVLLAVYGAALLAFSPISGWFADQSSSRRWPLVLGLIALGGATVMLCVGNSIALLLVGRALQGISAAVVWTVGLALLVDTVGQKGIGQAMGYVTVSMSVGILIAPLLGGVVYAHGGYYSVFAMAFALIGVDIFLRLVMIEKKVAAKWSITNQGGSYGTCADTQDAENAGGSAQDSEGSSQQASGQAGKNSHNASNVRSSAVEGSAPSLRETTRSAKKWKLPPIVTLLKSRRLLSALFGCLVQAALMTSFDSVLPLYVHRIFHWGATAAGLIFLPAVLPSFVSPVVGFLSDKYGPRWLATIGFILALPFWVLLRLVDHDSTGQKVLLCALLAFIGFSLTLAMPPLMAEITYVVEAKEKKYPGRFGPTGAYAQAYGLFNTAFAGGTLIGPVWSGFIEERAGWKTMSWTLGLLSGVMAVPIVIWTGGSIFKKETAEPEPRQEEITALDPGSA</sequence>
<dbReference type="SUPFAM" id="SSF103473">
    <property type="entry name" value="MFS general substrate transporter"/>
    <property type="match status" value="1"/>
</dbReference>
<evidence type="ECO:0000256" key="3">
    <source>
        <dbReference type="ARBA" id="ARBA00022692"/>
    </source>
</evidence>
<feature type="compositionally biased region" description="Low complexity" evidence="6">
    <location>
        <begin position="242"/>
        <end position="261"/>
    </location>
</feature>
<dbReference type="GO" id="GO:0022857">
    <property type="term" value="F:transmembrane transporter activity"/>
    <property type="evidence" value="ECO:0007669"/>
    <property type="project" value="InterPro"/>
</dbReference>
<dbReference type="CDD" id="cd17325">
    <property type="entry name" value="MFS_MdtG_SLC18_like"/>
    <property type="match status" value="1"/>
</dbReference>
<dbReference type="OrthoDB" id="5086884at2759"/>
<feature type="transmembrane region" description="Helical" evidence="7">
    <location>
        <begin position="337"/>
        <end position="362"/>
    </location>
</feature>
<dbReference type="InterPro" id="IPR011701">
    <property type="entry name" value="MFS"/>
</dbReference>
<comment type="subcellular location">
    <subcellularLocation>
        <location evidence="1">Membrane</location>
        <topology evidence="1">Multi-pass membrane protein</topology>
    </subcellularLocation>
</comment>
<keyword evidence="10" id="KW-1185">Reference proteome</keyword>
<name>A0A165I337_XYLHT</name>
<dbReference type="EMBL" id="KV407456">
    <property type="protein sequence ID" value="KZF24304.1"/>
    <property type="molecule type" value="Genomic_DNA"/>
</dbReference>
<organism evidence="9 10">
    <name type="scientific">Xylona heveae (strain CBS 132557 / TC161)</name>
    <dbReference type="NCBI Taxonomy" id="1328760"/>
    <lineage>
        <taxon>Eukaryota</taxon>
        <taxon>Fungi</taxon>
        <taxon>Dikarya</taxon>
        <taxon>Ascomycota</taxon>
        <taxon>Pezizomycotina</taxon>
        <taxon>Xylonomycetes</taxon>
        <taxon>Xylonales</taxon>
        <taxon>Xylonaceae</taxon>
        <taxon>Xylona</taxon>
    </lineage>
</organism>
<feature type="transmembrane region" description="Helical" evidence="7">
    <location>
        <begin position="306"/>
        <end position="331"/>
    </location>
</feature>
<keyword evidence="4 7" id="KW-1133">Transmembrane helix</keyword>
<evidence type="ECO:0000259" key="8">
    <source>
        <dbReference type="PROSITE" id="PS50850"/>
    </source>
</evidence>
<feature type="transmembrane region" description="Helical" evidence="7">
    <location>
        <begin position="479"/>
        <end position="501"/>
    </location>
</feature>
<dbReference type="STRING" id="1328760.A0A165I337"/>
<feature type="domain" description="Major facilitator superfamily (MFS) profile" evidence="8">
    <location>
        <begin position="33"/>
        <end position="503"/>
    </location>
</feature>
<dbReference type="RefSeq" id="XP_018189859.1">
    <property type="nucleotide sequence ID" value="XM_018334890.1"/>
</dbReference>
<feature type="transmembrane region" description="Helical" evidence="7">
    <location>
        <begin position="134"/>
        <end position="152"/>
    </location>
</feature>
<evidence type="ECO:0000256" key="7">
    <source>
        <dbReference type="SAM" id="Phobius"/>
    </source>
</evidence>
<feature type="transmembrane region" description="Helical" evidence="7">
    <location>
        <begin position="164"/>
        <end position="186"/>
    </location>
</feature>
<dbReference type="InterPro" id="IPR036259">
    <property type="entry name" value="MFS_trans_sf"/>
</dbReference>
<evidence type="ECO:0000256" key="6">
    <source>
        <dbReference type="SAM" id="MobiDB-lite"/>
    </source>
</evidence>
<dbReference type="AlphaFoldDB" id="A0A165I337"/>
<dbReference type="InterPro" id="IPR050930">
    <property type="entry name" value="MFS_Vesicular_Transporter"/>
</dbReference>
<dbReference type="Proteomes" id="UP000076632">
    <property type="component" value="Unassembled WGS sequence"/>
</dbReference>
<evidence type="ECO:0000256" key="2">
    <source>
        <dbReference type="ARBA" id="ARBA00022448"/>
    </source>
</evidence>
<gene>
    <name evidence="9" type="ORF">L228DRAFT_266649</name>
</gene>
<dbReference type="Pfam" id="PF07690">
    <property type="entry name" value="MFS_1"/>
    <property type="match status" value="1"/>
</dbReference>
<dbReference type="PANTHER" id="PTHR23506">
    <property type="entry name" value="GH10249P"/>
    <property type="match status" value="1"/>
</dbReference>
<reference evidence="9 10" key="1">
    <citation type="journal article" date="2016" name="Fungal Biol.">
        <title>The genome of Xylona heveae provides a window into fungal endophytism.</title>
        <authorList>
            <person name="Gazis R."/>
            <person name="Kuo A."/>
            <person name="Riley R."/>
            <person name="LaButti K."/>
            <person name="Lipzen A."/>
            <person name="Lin J."/>
            <person name="Amirebrahimi M."/>
            <person name="Hesse C.N."/>
            <person name="Spatafora J.W."/>
            <person name="Henrissat B."/>
            <person name="Hainaut M."/>
            <person name="Grigoriev I.V."/>
            <person name="Hibbett D.S."/>
        </authorList>
    </citation>
    <scope>NUCLEOTIDE SEQUENCE [LARGE SCALE GENOMIC DNA]</scope>
    <source>
        <strain evidence="9 10">TC161</strain>
    </source>
</reference>
<evidence type="ECO:0000313" key="10">
    <source>
        <dbReference type="Proteomes" id="UP000076632"/>
    </source>
</evidence>
<dbReference type="InParanoid" id="A0A165I337"/>
<feature type="transmembrane region" description="Helical" evidence="7">
    <location>
        <begin position="192"/>
        <end position="212"/>
    </location>
</feature>
<dbReference type="GeneID" id="28900027"/>
<feature type="region of interest" description="Disordered" evidence="6">
    <location>
        <begin position="234"/>
        <end position="287"/>
    </location>
</feature>
<proteinExistence type="predicted"/>
<dbReference type="GO" id="GO:0016020">
    <property type="term" value="C:membrane"/>
    <property type="evidence" value="ECO:0007669"/>
    <property type="project" value="UniProtKB-SubCell"/>
</dbReference>
<feature type="transmembrane region" description="Helical" evidence="7">
    <location>
        <begin position="75"/>
        <end position="95"/>
    </location>
</feature>
<accession>A0A165I337</accession>
<dbReference type="Gene3D" id="1.20.1250.20">
    <property type="entry name" value="MFS general substrate transporter like domains"/>
    <property type="match status" value="1"/>
</dbReference>
<dbReference type="PANTHER" id="PTHR23506:SF23">
    <property type="entry name" value="GH10249P"/>
    <property type="match status" value="1"/>
</dbReference>
<dbReference type="OMA" id="THDSMGQ"/>
<dbReference type="InterPro" id="IPR020846">
    <property type="entry name" value="MFS_dom"/>
</dbReference>
<feature type="transmembrane region" description="Helical" evidence="7">
    <location>
        <begin position="447"/>
        <end position="467"/>
    </location>
</feature>
<feature type="transmembrane region" description="Helical" evidence="7">
    <location>
        <begin position="31"/>
        <end position="55"/>
    </location>
</feature>
<feature type="transmembrane region" description="Helical" evidence="7">
    <location>
        <begin position="398"/>
        <end position="426"/>
    </location>
</feature>
<keyword evidence="5 7" id="KW-0472">Membrane</keyword>
<protein>
    <submittedName>
        <fullName evidence="9">MFS general substrate transporter</fullName>
    </submittedName>
</protein>
<evidence type="ECO:0000256" key="1">
    <source>
        <dbReference type="ARBA" id="ARBA00004141"/>
    </source>
</evidence>
<keyword evidence="2" id="KW-0813">Transport</keyword>
<feature type="transmembrane region" description="Helical" evidence="7">
    <location>
        <begin position="107"/>
        <end position="128"/>
    </location>
</feature>
<feature type="transmembrane region" description="Helical" evidence="7">
    <location>
        <begin position="369"/>
        <end position="386"/>
    </location>
</feature>
<feature type="compositionally biased region" description="Polar residues" evidence="6">
    <location>
        <begin position="262"/>
        <end position="272"/>
    </location>
</feature>
<evidence type="ECO:0000256" key="5">
    <source>
        <dbReference type="ARBA" id="ARBA00023136"/>
    </source>
</evidence>
<dbReference type="PROSITE" id="PS50850">
    <property type="entry name" value="MFS"/>
    <property type="match status" value="1"/>
</dbReference>
<evidence type="ECO:0000256" key="4">
    <source>
        <dbReference type="ARBA" id="ARBA00022989"/>
    </source>
</evidence>
<keyword evidence="3 7" id="KW-0812">Transmembrane</keyword>